<sequence length="193" mass="21350">MPSISDADKAIAKAAAQAFGGRPRVARFWDDNHASSVDILTCEDRPQEGVISYSTVGLSGWPLFKGEKEYGARLEIVGACGSAFKGFDNALSTAAFCVINSKWFCCPGVIFPDVLAMYDCSPTMRHFLFVPPFLWEDHLNTLDLDGRKVAWLLAVPISEDERAFAEANGPEKLEELFADRQIDIFNLHRSSQV</sequence>
<comment type="caution">
    <text evidence="2">The sequence shown here is derived from an EMBL/GenBank/DDBJ whole genome shotgun (WGS) entry which is preliminary data.</text>
</comment>
<keyword evidence="3" id="KW-1185">Reference proteome</keyword>
<evidence type="ECO:0000259" key="1">
    <source>
        <dbReference type="Pfam" id="PF05076"/>
    </source>
</evidence>
<proteinExistence type="predicted"/>
<protein>
    <submittedName>
        <fullName evidence="2">Antitoxin YqcF</fullName>
    </submittedName>
</protein>
<accession>A0A5C5WBJ1</accession>
<dbReference type="InterPro" id="IPR020941">
    <property type="entry name" value="SUFU-like_domain"/>
</dbReference>
<organism evidence="2 3">
    <name type="scientific">Botrimarina hoheduenensis</name>
    <dbReference type="NCBI Taxonomy" id="2528000"/>
    <lineage>
        <taxon>Bacteria</taxon>
        <taxon>Pseudomonadati</taxon>
        <taxon>Planctomycetota</taxon>
        <taxon>Planctomycetia</taxon>
        <taxon>Pirellulales</taxon>
        <taxon>Lacipirellulaceae</taxon>
        <taxon>Botrimarina</taxon>
    </lineage>
</organism>
<gene>
    <name evidence="2" type="primary">yqcF</name>
    <name evidence="2" type="ORF">Pla111_11980</name>
</gene>
<evidence type="ECO:0000313" key="3">
    <source>
        <dbReference type="Proteomes" id="UP000318995"/>
    </source>
</evidence>
<dbReference type="AlphaFoldDB" id="A0A5C5WBJ1"/>
<evidence type="ECO:0000313" key="2">
    <source>
        <dbReference type="EMBL" id="TWT47583.1"/>
    </source>
</evidence>
<reference evidence="2 3" key="1">
    <citation type="submission" date="2019-02" db="EMBL/GenBank/DDBJ databases">
        <title>Deep-cultivation of Planctomycetes and their phenomic and genomic characterization uncovers novel biology.</title>
        <authorList>
            <person name="Wiegand S."/>
            <person name="Jogler M."/>
            <person name="Boedeker C."/>
            <person name="Pinto D."/>
            <person name="Vollmers J."/>
            <person name="Rivas-Marin E."/>
            <person name="Kohn T."/>
            <person name="Peeters S.H."/>
            <person name="Heuer A."/>
            <person name="Rast P."/>
            <person name="Oberbeckmann S."/>
            <person name="Bunk B."/>
            <person name="Jeske O."/>
            <person name="Meyerdierks A."/>
            <person name="Storesund J.E."/>
            <person name="Kallscheuer N."/>
            <person name="Luecker S."/>
            <person name="Lage O.M."/>
            <person name="Pohl T."/>
            <person name="Merkel B.J."/>
            <person name="Hornburger P."/>
            <person name="Mueller R.-W."/>
            <person name="Bruemmer F."/>
            <person name="Labrenz M."/>
            <person name="Spormann A.M."/>
            <person name="Op Den Camp H."/>
            <person name="Overmann J."/>
            <person name="Amann R."/>
            <person name="Jetten M.S.M."/>
            <person name="Mascher T."/>
            <person name="Medema M.H."/>
            <person name="Devos D.P."/>
            <person name="Kaster A.-K."/>
            <person name="Ovreas L."/>
            <person name="Rohde M."/>
            <person name="Galperin M.Y."/>
            <person name="Jogler C."/>
        </authorList>
    </citation>
    <scope>NUCLEOTIDE SEQUENCE [LARGE SCALE GENOMIC DNA]</scope>
    <source>
        <strain evidence="2 3">Pla111</strain>
    </source>
</reference>
<dbReference type="EMBL" id="SJPH01000002">
    <property type="protein sequence ID" value="TWT47583.1"/>
    <property type="molecule type" value="Genomic_DNA"/>
</dbReference>
<dbReference type="Proteomes" id="UP000318995">
    <property type="component" value="Unassembled WGS sequence"/>
</dbReference>
<dbReference type="OrthoDB" id="8479146at2"/>
<dbReference type="RefSeq" id="WP_146572300.1">
    <property type="nucleotide sequence ID" value="NZ_SJPH01000002.1"/>
</dbReference>
<name>A0A5C5WBJ1_9BACT</name>
<dbReference type="Pfam" id="PF05076">
    <property type="entry name" value="SUFU"/>
    <property type="match status" value="1"/>
</dbReference>
<feature type="domain" description="Suppressor of fused-like" evidence="1">
    <location>
        <begin position="35"/>
        <end position="189"/>
    </location>
</feature>